<dbReference type="OrthoDB" id="398775at2"/>
<sequence>MTLKSKKIIIFSTLSGVLIASSIALTTVIMVKKKNNPNIENNNINIVPKIENAEDKENEDREDNNNEESEVINKEKEIINSLEVFPEITSAEYYYHLNFKDGQPWIDDDMVLFIIKDIVSRLIIKGGIIKYAINRFAQNDVEISFIWENETKKAYRTYKLSTNHI</sequence>
<reference evidence="3" key="1">
    <citation type="submission" date="2018-06" db="EMBL/GenBank/DDBJ databases">
        <title>Complete genome sequences of Mycoplasma anatis, M. anseris and M. cloacale type strains.</title>
        <authorList>
            <person name="Grozner D."/>
            <person name="Forro B."/>
            <person name="Sulyok K.M."/>
            <person name="Marton S."/>
            <person name="Kreizinger Z."/>
            <person name="Banyai K."/>
            <person name="Gyuranecz M."/>
        </authorList>
    </citation>
    <scope>NUCLEOTIDE SEQUENCE [LARGE SCALE GENOMIC DNA]</scope>
    <source>
        <strain evidence="3">NCTC 10199</strain>
    </source>
</reference>
<gene>
    <name evidence="2" type="ORF">DK849_02030</name>
</gene>
<dbReference type="NCBIfam" id="NF045957">
    <property type="entry name" value="MHO_1590_dom"/>
    <property type="match status" value="1"/>
</dbReference>
<dbReference type="KEGG" id="mclo:DK849_02030"/>
<keyword evidence="3" id="KW-1185">Reference proteome</keyword>
<accession>A0A2Z4LM51</accession>
<evidence type="ECO:0000313" key="3">
    <source>
        <dbReference type="Proteomes" id="UP000249865"/>
    </source>
</evidence>
<dbReference type="AlphaFoldDB" id="A0A2Z4LM51"/>
<feature type="compositionally biased region" description="Acidic residues" evidence="1">
    <location>
        <begin position="60"/>
        <end position="70"/>
    </location>
</feature>
<proteinExistence type="predicted"/>
<dbReference type="RefSeq" id="WP_029330294.1">
    <property type="nucleotide sequence ID" value="NZ_CP030103.1"/>
</dbReference>
<feature type="region of interest" description="Disordered" evidence="1">
    <location>
        <begin position="50"/>
        <end position="70"/>
    </location>
</feature>
<name>A0A2Z4LM51_9BACT</name>
<evidence type="ECO:0000313" key="2">
    <source>
        <dbReference type="EMBL" id="AWX42835.1"/>
    </source>
</evidence>
<dbReference type="EMBL" id="CP030103">
    <property type="protein sequence ID" value="AWX42835.1"/>
    <property type="molecule type" value="Genomic_DNA"/>
</dbReference>
<protein>
    <submittedName>
        <fullName evidence="2">Uncharacterized protein</fullName>
    </submittedName>
</protein>
<organism evidence="2 3">
    <name type="scientific">Metamycoplasma cloacale</name>
    <dbReference type="NCBI Taxonomy" id="92401"/>
    <lineage>
        <taxon>Bacteria</taxon>
        <taxon>Bacillati</taxon>
        <taxon>Mycoplasmatota</taxon>
        <taxon>Mycoplasmoidales</taxon>
        <taxon>Metamycoplasmataceae</taxon>
        <taxon>Metamycoplasma</taxon>
    </lineage>
</organism>
<evidence type="ECO:0000256" key="1">
    <source>
        <dbReference type="SAM" id="MobiDB-lite"/>
    </source>
</evidence>
<dbReference type="Proteomes" id="UP000249865">
    <property type="component" value="Chromosome"/>
</dbReference>